<feature type="transmembrane region" description="Helical" evidence="1">
    <location>
        <begin position="82"/>
        <end position="103"/>
    </location>
</feature>
<keyword evidence="1" id="KW-0812">Transmembrane</keyword>
<feature type="transmembrane region" description="Helical" evidence="1">
    <location>
        <begin position="109"/>
        <end position="126"/>
    </location>
</feature>
<organism evidence="2 3">
    <name type="scientific">Candidatus Jorgensenbacteria bacterium RIFCSPLOWO2_01_FULL_45_25b</name>
    <dbReference type="NCBI Taxonomy" id="1798471"/>
    <lineage>
        <taxon>Bacteria</taxon>
        <taxon>Candidatus Joergenseniibacteriota</taxon>
    </lineage>
</organism>
<comment type="caution">
    <text evidence="2">The sequence shown here is derived from an EMBL/GenBank/DDBJ whole genome shotgun (WGS) entry which is preliminary data.</text>
</comment>
<keyword evidence="1" id="KW-1133">Transmembrane helix</keyword>
<gene>
    <name evidence="2" type="ORF">A3A21_03725</name>
</gene>
<evidence type="ECO:0000313" key="3">
    <source>
        <dbReference type="Proteomes" id="UP000176996"/>
    </source>
</evidence>
<accession>A0A1F6BWC1</accession>
<feature type="transmembrane region" description="Helical" evidence="1">
    <location>
        <begin position="33"/>
        <end position="61"/>
    </location>
</feature>
<evidence type="ECO:0000256" key="1">
    <source>
        <dbReference type="SAM" id="Phobius"/>
    </source>
</evidence>
<feature type="transmembrane region" description="Helical" evidence="1">
    <location>
        <begin position="168"/>
        <end position="188"/>
    </location>
</feature>
<reference evidence="2 3" key="1">
    <citation type="journal article" date="2016" name="Nat. Commun.">
        <title>Thousands of microbial genomes shed light on interconnected biogeochemical processes in an aquifer system.</title>
        <authorList>
            <person name="Anantharaman K."/>
            <person name="Brown C.T."/>
            <person name="Hug L.A."/>
            <person name="Sharon I."/>
            <person name="Castelle C.J."/>
            <person name="Probst A.J."/>
            <person name="Thomas B.C."/>
            <person name="Singh A."/>
            <person name="Wilkins M.J."/>
            <person name="Karaoz U."/>
            <person name="Brodie E.L."/>
            <person name="Williams K.H."/>
            <person name="Hubbard S.S."/>
            <person name="Banfield J.F."/>
        </authorList>
    </citation>
    <scope>NUCLEOTIDE SEQUENCE [LARGE SCALE GENOMIC DNA]</scope>
</reference>
<dbReference type="Proteomes" id="UP000176996">
    <property type="component" value="Unassembled WGS sequence"/>
</dbReference>
<name>A0A1F6BWC1_9BACT</name>
<feature type="transmembrane region" description="Helical" evidence="1">
    <location>
        <begin position="138"/>
        <end position="162"/>
    </location>
</feature>
<dbReference type="EMBL" id="MFKK01000014">
    <property type="protein sequence ID" value="OGG41255.1"/>
    <property type="molecule type" value="Genomic_DNA"/>
</dbReference>
<evidence type="ECO:0000313" key="2">
    <source>
        <dbReference type="EMBL" id="OGG41255.1"/>
    </source>
</evidence>
<sequence length="192" mass="20833">MMDTIFLWVAALSYVLAAVTLAQRKFYPLVTYLASMAIFYVFSRMSIYLQLIGAVAVAVGASNLARFPISLEWPAKEKATHTSLLSLSILLTIVLFTVSDTLVLRFVHGYGLVAALLTAAYIFYAGTSPTIKSKSMNIASILLLCSIPHFLLATSLLASLSIPLVGNITFGLPMIIALLSPFSFILALHMTH</sequence>
<proteinExistence type="predicted"/>
<keyword evidence="1" id="KW-0472">Membrane</keyword>
<dbReference type="AlphaFoldDB" id="A0A1F6BWC1"/>
<protein>
    <submittedName>
        <fullName evidence="2">Uncharacterized protein</fullName>
    </submittedName>
</protein>